<comment type="caution">
    <text evidence="2">The sequence shown here is derived from an EMBL/GenBank/DDBJ whole genome shotgun (WGS) entry which is preliminary data.</text>
</comment>
<sequence length="381" mass="45672">MSSRYIDENVRRRLYAESMGRCMNPNCKCRLFSEQGDIIERAHIDPYCETANNTFENLVVLCPNCHTNFDKNHIFTSEEVLNWKKIRRKELERFFNKKYATFEELKKEVVPLLLENKIIFENYYKKNNRKLWNKFEPTLLVNNKKIKVLFEANLNLFQRHQEKTYSNLAFIQLFIAHVDEFETTRLDEEKIREIFFPLEINSMFGIEPIEDSILPSTESLELLIKKLKLQGKFENIVLGIPHPYIGMKENQKSIQVFLDDTPRLRQLYYEYDCFRRTKVRLQSLNFALKYIRSRKVKYNFLDESNLTEIFIQDKKMIFVYEYCLSQANLMDMSPKENSIIVNLHNWNGESCISGRAYELAEQMNVKLLTMEAFYEYINKIK</sequence>
<gene>
    <name evidence="2" type="ORF">SN811_21660</name>
</gene>
<organism evidence="2">
    <name type="scientific">Ligilactobacillus agilis</name>
    <dbReference type="NCBI Taxonomy" id="1601"/>
    <lineage>
        <taxon>Bacteria</taxon>
        <taxon>Bacillati</taxon>
        <taxon>Bacillota</taxon>
        <taxon>Bacilli</taxon>
        <taxon>Lactobacillales</taxon>
        <taxon>Lactobacillaceae</taxon>
        <taxon>Ligilactobacillus</taxon>
    </lineage>
</organism>
<evidence type="ECO:0000313" key="2">
    <source>
        <dbReference type="EMBL" id="GET13666.1"/>
    </source>
</evidence>
<reference evidence="2" key="1">
    <citation type="submission" date="2019-10" db="EMBL/GenBank/DDBJ databases">
        <title>Lactobacillus agilis SN811 Whole Genome Sequencing Project.</title>
        <authorList>
            <person name="Suzuki S."/>
            <person name="Endo A."/>
            <person name="Maeno S."/>
            <person name="Shiwa Y."/>
            <person name="Matsutani M."/>
            <person name="Kajikawa A."/>
        </authorList>
    </citation>
    <scope>NUCLEOTIDE SEQUENCE</scope>
    <source>
        <strain evidence="2">SN811</strain>
    </source>
</reference>
<dbReference type="Proteomes" id="UP000494160">
    <property type="component" value="Unassembled WGS sequence"/>
</dbReference>
<dbReference type="InterPro" id="IPR003615">
    <property type="entry name" value="HNH_nuc"/>
</dbReference>
<dbReference type="EMBL" id="BLAP01000075">
    <property type="protein sequence ID" value="GET13666.1"/>
    <property type="molecule type" value="Genomic_DNA"/>
</dbReference>
<dbReference type="RefSeq" id="WP_172577955.1">
    <property type="nucleotide sequence ID" value="NZ_BLAP01000075.1"/>
</dbReference>
<feature type="domain" description="HNH nuclease" evidence="1">
    <location>
        <begin position="13"/>
        <end position="67"/>
    </location>
</feature>
<dbReference type="SMART" id="SM00507">
    <property type="entry name" value="HNHc"/>
    <property type="match status" value="1"/>
</dbReference>
<dbReference type="AlphaFoldDB" id="A0A6F9Y844"/>
<evidence type="ECO:0000259" key="1">
    <source>
        <dbReference type="SMART" id="SM00507"/>
    </source>
</evidence>
<protein>
    <recommendedName>
        <fullName evidence="1">HNH nuclease domain-containing protein</fullName>
    </recommendedName>
</protein>
<proteinExistence type="predicted"/>
<name>A0A6F9Y844_9LACO</name>
<accession>A0A6F9Y844</accession>
<dbReference type="CDD" id="cd00085">
    <property type="entry name" value="HNHc"/>
    <property type="match status" value="1"/>
</dbReference>